<feature type="transmembrane region" description="Helical" evidence="6">
    <location>
        <begin position="416"/>
        <end position="440"/>
    </location>
</feature>
<feature type="transmembrane region" description="Helical" evidence="6">
    <location>
        <begin position="709"/>
        <end position="737"/>
    </location>
</feature>
<feature type="transmembrane region" description="Helical" evidence="6">
    <location>
        <begin position="278"/>
        <end position="300"/>
    </location>
</feature>
<evidence type="ECO:0000256" key="3">
    <source>
        <dbReference type="ARBA" id="ARBA00022692"/>
    </source>
</evidence>
<evidence type="ECO:0000256" key="1">
    <source>
        <dbReference type="ARBA" id="ARBA00004651"/>
    </source>
</evidence>
<dbReference type="EMBL" id="CP117167">
    <property type="protein sequence ID" value="WCT10544.1"/>
    <property type="molecule type" value="Genomic_DNA"/>
</dbReference>
<evidence type="ECO:0000313" key="9">
    <source>
        <dbReference type="EMBL" id="WCT10544.1"/>
    </source>
</evidence>
<feature type="transmembrane region" description="Helical" evidence="6">
    <location>
        <begin position="325"/>
        <end position="351"/>
    </location>
</feature>
<keyword evidence="5 6" id="KW-0472">Membrane</keyword>
<dbReference type="Pfam" id="PF12704">
    <property type="entry name" value="MacB_PCD"/>
    <property type="match status" value="2"/>
</dbReference>
<dbReference type="PANTHER" id="PTHR30572">
    <property type="entry name" value="MEMBRANE COMPONENT OF TRANSPORTER-RELATED"/>
    <property type="match status" value="1"/>
</dbReference>
<organism evidence="9 10">
    <name type="scientific">Mucilaginibacter jinjuensis</name>
    <dbReference type="NCBI Taxonomy" id="1176721"/>
    <lineage>
        <taxon>Bacteria</taxon>
        <taxon>Pseudomonadati</taxon>
        <taxon>Bacteroidota</taxon>
        <taxon>Sphingobacteriia</taxon>
        <taxon>Sphingobacteriales</taxon>
        <taxon>Sphingobacteriaceae</taxon>
        <taxon>Mucilaginibacter</taxon>
    </lineage>
</organism>
<evidence type="ECO:0000259" key="7">
    <source>
        <dbReference type="Pfam" id="PF02687"/>
    </source>
</evidence>
<keyword evidence="3 6" id="KW-0812">Transmembrane</keyword>
<keyword evidence="2" id="KW-1003">Cell membrane</keyword>
<dbReference type="Proteomes" id="UP001216139">
    <property type="component" value="Chromosome"/>
</dbReference>
<evidence type="ECO:0000259" key="8">
    <source>
        <dbReference type="Pfam" id="PF12704"/>
    </source>
</evidence>
<feature type="transmembrane region" description="Helical" evidence="6">
    <location>
        <begin position="757"/>
        <end position="777"/>
    </location>
</feature>
<keyword evidence="10" id="KW-1185">Reference proteome</keyword>
<evidence type="ECO:0000256" key="4">
    <source>
        <dbReference type="ARBA" id="ARBA00022989"/>
    </source>
</evidence>
<dbReference type="InterPro" id="IPR050250">
    <property type="entry name" value="Macrolide_Exporter_MacB"/>
</dbReference>
<feature type="domain" description="ABC3 transporter permease C-terminal" evidence="7">
    <location>
        <begin position="676"/>
        <end position="789"/>
    </location>
</feature>
<evidence type="ECO:0000256" key="5">
    <source>
        <dbReference type="ARBA" id="ARBA00023136"/>
    </source>
</evidence>
<dbReference type="InterPro" id="IPR003838">
    <property type="entry name" value="ABC3_permease_C"/>
</dbReference>
<keyword evidence="4 6" id="KW-1133">Transmembrane helix</keyword>
<gene>
    <name evidence="9" type="ORF">PQO05_17545</name>
</gene>
<protein>
    <submittedName>
        <fullName evidence="9">ABC transporter permease</fullName>
    </submittedName>
</protein>
<dbReference type="Pfam" id="PF02687">
    <property type="entry name" value="FtsX"/>
    <property type="match status" value="2"/>
</dbReference>
<dbReference type="PROSITE" id="PS51257">
    <property type="entry name" value="PROKAR_LIPOPROTEIN"/>
    <property type="match status" value="1"/>
</dbReference>
<name>A0ABY7T281_9SPHI</name>
<feature type="transmembrane region" description="Helical" evidence="6">
    <location>
        <begin position="371"/>
        <end position="395"/>
    </location>
</feature>
<sequence>MIRNYLKTAVRSLFKNKGYSFLNIFGLAIGIACAAFIFLWVENEFSFDQFNTNKDRVYLTLVNQPYDKYVFTHNSTQAPLAAAMQTEIPGIEKTCRASEGETSLLFTVGDKSVYASGRYAEPTFFEMFTLPFVQGNIKNAFSQLNSLVITEATAKKFFGNQQNVIGKTIRVDNKENYVVSGVIKDNPTNSSIQFEWIAPFEIIYKQSPWMKDWGNSGLTTYVELKPGANVDAVNKQLKNFVQRHSPVSISHPFLFNLNNWHLHDHFENGKMTGGQIEYVRLFSVIAWIILLIACINFMNLATARSEKRAREVGVRKVLGAGKKSLIAQFIGEALILAFVAAILAVFIVVLLMPLFNALVQQQLTIGLDKPLHLLALLGITLICGLIAGSYPSFYLSSFNPVSVLKGLKLKDGSAAYIRKGLVVLQFSVSIILIIGTIIIYQQIQHVKSRNLGLNKDNLVEVMVHGDLGKNFNAIKQDMINSGRVSDAALADHTTLGGGNNTDRLGWEGKAPGSKVLISGRSITPEFFATSGMHILEGRNLQSSDSVVAVQGAVKTMNTVITRSFAKLMGKGSAINKLYYNEGDPNVKLRVVGVVNDYVYGNMYGTPDPVVFSVIKPQDAYIMYVKLNGKDVAKGIDDVKNIVSRYNPGYPFEYRFVDDQFNKHFLSEMLVSKLSQVFALLAIVISCLGLFGLAAYTAERRFKEIGIRKVLGASVSGITSLLSVDFLKLVAMACIVAFPLAYWGMHNWLNNYEYRITINWWVFAIAGCVAMLIALLTISFQSIKAAIANPIKSLRSE</sequence>
<evidence type="ECO:0000313" key="10">
    <source>
        <dbReference type="Proteomes" id="UP001216139"/>
    </source>
</evidence>
<feature type="domain" description="MacB-like periplasmic core" evidence="8">
    <location>
        <begin position="20"/>
        <end position="239"/>
    </location>
</feature>
<accession>A0ABY7T281</accession>
<feature type="transmembrane region" description="Helical" evidence="6">
    <location>
        <begin position="21"/>
        <end position="41"/>
    </location>
</feature>
<feature type="domain" description="ABC3 transporter permease C-terminal" evidence="7">
    <location>
        <begin position="284"/>
        <end position="400"/>
    </location>
</feature>
<evidence type="ECO:0000256" key="2">
    <source>
        <dbReference type="ARBA" id="ARBA00022475"/>
    </source>
</evidence>
<comment type="subcellular location">
    <subcellularLocation>
        <location evidence="1">Cell membrane</location>
        <topology evidence="1">Multi-pass membrane protein</topology>
    </subcellularLocation>
</comment>
<dbReference type="PANTHER" id="PTHR30572:SF18">
    <property type="entry name" value="ABC-TYPE MACROLIDE FAMILY EXPORT SYSTEM PERMEASE COMPONENT 2"/>
    <property type="match status" value="1"/>
</dbReference>
<feature type="domain" description="MacB-like periplasmic core" evidence="8">
    <location>
        <begin position="427"/>
        <end position="632"/>
    </location>
</feature>
<evidence type="ECO:0000256" key="6">
    <source>
        <dbReference type="SAM" id="Phobius"/>
    </source>
</evidence>
<feature type="transmembrane region" description="Helical" evidence="6">
    <location>
        <begin position="676"/>
        <end position="697"/>
    </location>
</feature>
<dbReference type="InterPro" id="IPR025857">
    <property type="entry name" value="MacB_PCD"/>
</dbReference>
<dbReference type="RefSeq" id="WP_273628733.1">
    <property type="nucleotide sequence ID" value="NZ_CP117167.1"/>
</dbReference>
<reference evidence="9 10" key="1">
    <citation type="submission" date="2023-02" db="EMBL/GenBank/DDBJ databases">
        <title>Genome sequence of Mucilaginibacter jinjuensis strain KACC 16571.</title>
        <authorList>
            <person name="Kim S."/>
            <person name="Heo J."/>
            <person name="Kwon S.-W."/>
        </authorList>
    </citation>
    <scope>NUCLEOTIDE SEQUENCE [LARGE SCALE GENOMIC DNA]</scope>
    <source>
        <strain evidence="9 10">KACC 16571</strain>
    </source>
</reference>
<proteinExistence type="predicted"/>